<evidence type="ECO:0000313" key="2">
    <source>
        <dbReference type="EMBL" id="OWP75753.1"/>
    </source>
</evidence>
<evidence type="ECO:0000256" key="1">
    <source>
        <dbReference type="SAM" id="SignalP"/>
    </source>
</evidence>
<dbReference type="AlphaFoldDB" id="A0A246G901"/>
<name>A0A246G901_9FLAO</name>
<comment type="caution">
    <text evidence="2">The sequence shown here is derived from an EMBL/GenBank/DDBJ whole genome shotgun (WGS) entry which is preliminary data.</text>
</comment>
<reference evidence="2 3" key="1">
    <citation type="journal article" date="2017" name="Infect. Genet. Evol.">
        <title>Comparative genome analysis of fish pathogen Flavobacterium columnare reveals extensive sequence diversity within the species.</title>
        <authorList>
            <person name="Kayansamruaj P."/>
            <person name="Dong H.T."/>
            <person name="Hirono I."/>
            <person name="Kondo H."/>
            <person name="Senapin S."/>
            <person name="Rodkhum C."/>
        </authorList>
    </citation>
    <scope>NUCLEOTIDE SEQUENCE [LARGE SCALE GENOMIC DNA]</scope>
    <source>
        <strain evidence="2 3">1214</strain>
    </source>
</reference>
<dbReference type="Proteomes" id="UP000198034">
    <property type="component" value="Unassembled WGS sequence"/>
</dbReference>
<organism evidence="2 3">
    <name type="scientific">Flavobacterium columnare</name>
    <dbReference type="NCBI Taxonomy" id="996"/>
    <lineage>
        <taxon>Bacteria</taxon>
        <taxon>Pseudomonadati</taxon>
        <taxon>Bacteroidota</taxon>
        <taxon>Flavobacteriia</taxon>
        <taxon>Flavobacteriales</taxon>
        <taxon>Flavobacteriaceae</taxon>
        <taxon>Flavobacterium</taxon>
    </lineage>
</organism>
<dbReference type="EMBL" id="MTCY01000036">
    <property type="protein sequence ID" value="OWP75753.1"/>
    <property type="molecule type" value="Genomic_DNA"/>
</dbReference>
<protein>
    <recommendedName>
        <fullName evidence="4">Tetratricopeptide repeat protein</fullName>
    </recommendedName>
</protein>
<accession>A0A246G901</accession>
<evidence type="ECO:0000313" key="3">
    <source>
        <dbReference type="Proteomes" id="UP000198034"/>
    </source>
</evidence>
<gene>
    <name evidence="2" type="ORF">BWK62_11350</name>
</gene>
<keyword evidence="1" id="KW-0732">Signal</keyword>
<evidence type="ECO:0008006" key="4">
    <source>
        <dbReference type="Google" id="ProtNLM"/>
    </source>
</evidence>
<proteinExistence type="predicted"/>
<sequence>MVRFLTFLAILISSAIFAQEGKFEQGMGKALVNWKEGKIMEASAIFERIASAEKTQWLPDYYVALINCTEAFNPLNKEQVTVLIDKAQLALESAKIKNNKSEEINILQALIYTVTLIQDPINNSIKYSPLVMAEYQKALAINPNNPRAVFGKAEFELGSAKWTGIDTKPLCAEIYRSLELFTNFKPESSFHPKWGFERAKQVAATCK</sequence>
<feature type="chain" id="PRO_5013281146" description="Tetratricopeptide repeat protein" evidence="1">
    <location>
        <begin position="19"/>
        <end position="207"/>
    </location>
</feature>
<feature type="signal peptide" evidence="1">
    <location>
        <begin position="1"/>
        <end position="18"/>
    </location>
</feature>